<organism evidence="5 6">
    <name type="scientific">Dissostichus eleginoides</name>
    <name type="common">Patagonian toothfish</name>
    <name type="synonym">Dissostichus amissus</name>
    <dbReference type="NCBI Taxonomy" id="100907"/>
    <lineage>
        <taxon>Eukaryota</taxon>
        <taxon>Metazoa</taxon>
        <taxon>Chordata</taxon>
        <taxon>Craniata</taxon>
        <taxon>Vertebrata</taxon>
        <taxon>Euteleostomi</taxon>
        <taxon>Actinopterygii</taxon>
        <taxon>Neopterygii</taxon>
        <taxon>Teleostei</taxon>
        <taxon>Neoteleostei</taxon>
        <taxon>Acanthomorphata</taxon>
        <taxon>Eupercaria</taxon>
        <taxon>Perciformes</taxon>
        <taxon>Notothenioidei</taxon>
        <taxon>Nototheniidae</taxon>
        <taxon>Dissostichus</taxon>
    </lineage>
</organism>
<dbReference type="PANTHER" id="PTHR12877">
    <property type="entry name" value="RHO GUANINE NUCLEOTIDE EXCHANGE FACTOR"/>
    <property type="match status" value="1"/>
</dbReference>
<dbReference type="InterPro" id="IPR035899">
    <property type="entry name" value="DBL_dom_sf"/>
</dbReference>
<dbReference type="Gene3D" id="1.20.900.10">
    <property type="entry name" value="Dbl homology (DH) domain"/>
    <property type="match status" value="1"/>
</dbReference>
<evidence type="ECO:0000259" key="4">
    <source>
        <dbReference type="PROSITE" id="PS50010"/>
    </source>
</evidence>
<dbReference type="InterPro" id="IPR000219">
    <property type="entry name" value="DH_dom"/>
</dbReference>
<dbReference type="SMART" id="SM00325">
    <property type="entry name" value="RhoGEF"/>
    <property type="match status" value="1"/>
</dbReference>
<dbReference type="GO" id="GO:0005829">
    <property type="term" value="C:cytosol"/>
    <property type="evidence" value="ECO:0007669"/>
    <property type="project" value="TreeGrafter"/>
</dbReference>
<dbReference type="Proteomes" id="UP001228049">
    <property type="component" value="Unassembled WGS sequence"/>
</dbReference>
<dbReference type="GO" id="GO:0051056">
    <property type="term" value="P:regulation of small GTPase mediated signal transduction"/>
    <property type="evidence" value="ECO:0007669"/>
    <property type="project" value="UniProtKB-ARBA"/>
</dbReference>
<dbReference type="PANTHER" id="PTHR12877:SF16">
    <property type="entry name" value="RHO GUANINE NUCLEOTIDE EXCHANGE FACTOR 10-LIKE PROTEIN"/>
    <property type="match status" value="1"/>
</dbReference>
<evidence type="ECO:0000313" key="6">
    <source>
        <dbReference type="Proteomes" id="UP001228049"/>
    </source>
</evidence>
<dbReference type="Pfam" id="PF00621">
    <property type="entry name" value="RhoGEF"/>
    <property type="match status" value="1"/>
</dbReference>
<dbReference type="AlphaFoldDB" id="A0AAD9CCL2"/>
<dbReference type="InterPro" id="IPR039919">
    <property type="entry name" value="ARHGEF10/ARHGEF17"/>
</dbReference>
<dbReference type="Pfam" id="PF19057">
    <property type="entry name" value="PH_19"/>
    <property type="match status" value="1"/>
</dbReference>
<reference evidence="5" key="1">
    <citation type="submission" date="2023-04" db="EMBL/GenBank/DDBJ databases">
        <title>Chromosome-level genome of Chaenocephalus aceratus.</title>
        <authorList>
            <person name="Park H."/>
        </authorList>
    </citation>
    <scope>NUCLEOTIDE SEQUENCE</scope>
    <source>
        <strain evidence="5">DE</strain>
        <tissue evidence="5">Muscle</tissue>
    </source>
</reference>
<sequence length="922" mass="101589">MTADVQRLKETRASTKREGGARLSTPQVANTRQSCDTKVQQLMKAAKNGTMDGLEKTKLAMFRKVSFLQRKDSTGEGKDDAGYVDVSVCELKHPPPQLSPTPEGLSSQQVVRRLILSSIVQSECSYLDSLKRILQEYQQPLLEPQNLVLNPKKVRQIFYRLQEIHQCHSMFQIALASRVAEWDHSEKIGDLFVASFSKSMVLNVYSEYINNLTNAMALIKKACMSKPAFLDFLKKKQASSPDRITLYGLMVRPIQRFPQFILLLQDMLKNTPQWHVDRLPLQLALTELETLAEKLNEQKRLSEQEAELQLLAHSGGDRTLSKLLRAGGRQLLHCELLTERVYGDQGQVLKSKERKLFLLNDTLICANLNLKGPSDISSLVPVGPKYTVKWCCPLLHTQVVEVGQDSDLTARCPSSGSSYMGKVFLGPPRLYQELEQLQHDLAVVEEVSLLVATLHGPYQPPPTSLTCSITRPPPTSLTCSITRPLLPHRPAPSSAPSYLTDLLHHQATSYLTDLLYHQATSYLTDLLHHQATSYLTDLLHHQATSYLTYLLHHQATSYLTDLLHHQNLNSLVSQDWSLALQRLVRLKEEEIQNANRCRLRLSVPGKPDRCGRPVSIILVFNTPSPLRQENTPGWECDEEDGKTKAAFSCPLLTCRLPVFSSRTHTLKAALHSPARCSLLGSCSSSTSLPQGYLWVVQVAGGGGDLDHGQVEIFSLNRASPRLVKSVPLRSPVLCLEYVKEPCPSPEEAPTAAATENIICVGPPPAAATENIICVGPPPAAATENIICVGAPPAAPTENIICVGAPPAAPTENIICVGLQDGSVSVYSSVDTAVQWLLTLITPDRCPVLCLTHTPALLLAGLANGRVAVYRRNRGERLWDVDSCRLLSLGGPPVCTLLTMEDTVWASCANQVSVIQGTSLHTQ</sequence>
<feature type="non-terminal residue" evidence="5">
    <location>
        <position position="922"/>
    </location>
</feature>
<evidence type="ECO:0000256" key="1">
    <source>
        <dbReference type="ARBA" id="ARBA00022658"/>
    </source>
</evidence>
<keyword evidence="2" id="KW-0175">Coiled coil</keyword>
<evidence type="ECO:0000313" key="5">
    <source>
        <dbReference type="EMBL" id="KAK1898433.1"/>
    </source>
</evidence>
<dbReference type="GO" id="GO:0032933">
    <property type="term" value="P:SREBP signaling pathway"/>
    <property type="evidence" value="ECO:0007669"/>
    <property type="project" value="TreeGrafter"/>
</dbReference>
<dbReference type="PROSITE" id="PS50010">
    <property type="entry name" value="DH_2"/>
    <property type="match status" value="1"/>
</dbReference>
<dbReference type="Pfam" id="PF19056">
    <property type="entry name" value="WD40_2"/>
    <property type="match status" value="2"/>
</dbReference>
<dbReference type="FunFam" id="1.20.900.10:FF:000003">
    <property type="entry name" value="Rho guanine nucleotide exchange factor 10 like"/>
    <property type="match status" value="1"/>
</dbReference>
<dbReference type="GO" id="GO:0051496">
    <property type="term" value="P:positive regulation of stress fiber assembly"/>
    <property type="evidence" value="ECO:0007669"/>
    <property type="project" value="UniProtKB-ARBA"/>
</dbReference>
<feature type="compositionally biased region" description="Basic and acidic residues" evidence="3">
    <location>
        <begin position="1"/>
        <end position="20"/>
    </location>
</feature>
<proteinExistence type="predicted"/>
<dbReference type="InterPro" id="IPR011047">
    <property type="entry name" value="Quinoprotein_ADH-like_sf"/>
</dbReference>
<dbReference type="CDD" id="cd00160">
    <property type="entry name" value="RhoGEF"/>
    <property type="match status" value="1"/>
</dbReference>
<comment type="caution">
    <text evidence="5">The sequence shown here is derived from an EMBL/GenBank/DDBJ whole genome shotgun (WGS) entry which is preliminary data.</text>
</comment>
<evidence type="ECO:0000256" key="2">
    <source>
        <dbReference type="SAM" id="Coils"/>
    </source>
</evidence>
<dbReference type="GO" id="GO:0005085">
    <property type="term" value="F:guanyl-nucleotide exchange factor activity"/>
    <property type="evidence" value="ECO:0007669"/>
    <property type="project" value="UniProtKB-KW"/>
</dbReference>
<feature type="region of interest" description="Disordered" evidence="3">
    <location>
        <begin position="1"/>
        <end position="32"/>
    </location>
</feature>
<dbReference type="EMBL" id="JASDAP010000008">
    <property type="protein sequence ID" value="KAK1898433.1"/>
    <property type="molecule type" value="Genomic_DNA"/>
</dbReference>
<name>A0AAD9CCL2_DISEL</name>
<keyword evidence="1" id="KW-0344">Guanine-nucleotide releasing factor</keyword>
<dbReference type="GO" id="GO:0030036">
    <property type="term" value="P:actin cytoskeleton organization"/>
    <property type="evidence" value="ECO:0007669"/>
    <property type="project" value="TreeGrafter"/>
</dbReference>
<feature type="coiled-coil region" evidence="2">
    <location>
        <begin position="281"/>
        <end position="311"/>
    </location>
</feature>
<keyword evidence="6" id="KW-1185">Reference proteome</keyword>
<feature type="domain" description="DH" evidence="4">
    <location>
        <begin position="111"/>
        <end position="298"/>
    </location>
</feature>
<gene>
    <name evidence="5" type="ORF">KUDE01_017957</name>
</gene>
<evidence type="ECO:0000256" key="3">
    <source>
        <dbReference type="SAM" id="MobiDB-lite"/>
    </source>
</evidence>
<dbReference type="SUPFAM" id="SSF48065">
    <property type="entry name" value="DBL homology domain (DH-domain)"/>
    <property type="match status" value="1"/>
</dbReference>
<dbReference type="SUPFAM" id="SSF50998">
    <property type="entry name" value="Quinoprotein alcohol dehydrogenase-like"/>
    <property type="match status" value="1"/>
</dbReference>
<protein>
    <submittedName>
        <fullName evidence="5">Rho guanine nucleotide exchange factor 10-like protein</fullName>
    </submittedName>
</protein>
<accession>A0AAD9CCL2</accession>